<evidence type="ECO:0000259" key="4">
    <source>
        <dbReference type="Pfam" id="PF24883"/>
    </source>
</evidence>
<feature type="coiled-coil region" evidence="2">
    <location>
        <begin position="69"/>
        <end position="96"/>
    </location>
</feature>
<keyword evidence="2" id="KW-0175">Coiled coil</keyword>
<dbReference type="PANTHER" id="PTHR10039:SF5">
    <property type="entry name" value="NACHT DOMAIN-CONTAINING PROTEIN"/>
    <property type="match status" value="1"/>
</dbReference>
<dbReference type="Pfam" id="PF24883">
    <property type="entry name" value="NPHP3_N"/>
    <property type="match status" value="1"/>
</dbReference>
<dbReference type="PANTHER" id="PTHR10039">
    <property type="entry name" value="AMELOGENIN"/>
    <property type="match status" value="1"/>
</dbReference>
<feature type="domain" description="Nephrocystin 3-like N-terminal" evidence="4">
    <location>
        <begin position="245"/>
        <end position="424"/>
    </location>
</feature>
<sequence length="612" mass="68624">MDPIGVFPGNVLRVVEAAITTGKTLKDLYKSSIAQECTDVIKCIREILEECKLRKKSSIHAAGSALFTAAKHKSDLQKLQDRLESKSGQLRTAMAAATRVDPHRIKDQLGKSDRRQSNIFNTLEGINQSLLSQKSMSDLRKNLEALLDATNDAYVVAVHESILQGIRPAAANTRFDQEELYGLNLEDKVLPFSPHVEDESFEQSSAGQDEADAGFSDSPSLWSGPFSSPPDPESASFFQEPALLFQNRLRSGSGVFHFTGKPGSEKSALMKFLFLQEATKDLLLEWATSSGKQLVVSRFFFWKLGVEDRKTIRGLLRGLLYDICTRAQPSPNCPSRSCGRLALRGKLGTSMAFTLDDSTYPMSRLLPPLIGFISTPDILQRFCVCLFIDGLDEFDEKDKSHWLLAKRLKAWTASSPIKLCVSSREYESIMQEFPASQRLTLHELTTRDIKSLVYSRLRGNQFFEILYPKEPDNGEALLCDIIRNAQGVFLWVILLLRWLEEELSSGHATIASLRSISQEYPSKLDEFIQRITPEDITPWSMLSLNRLQPSPLTSFAVTAGWTSFPEWKLRKADAISAIDEPSQWKFMAIWAIVFISVDLDDSSSAQCRNELA</sequence>
<reference evidence="5" key="1">
    <citation type="journal article" date="2023" name="Mol. Phylogenet. Evol.">
        <title>Genome-scale phylogeny and comparative genomics of the fungal order Sordariales.</title>
        <authorList>
            <person name="Hensen N."/>
            <person name="Bonometti L."/>
            <person name="Westerberg I."/>
            <person name="Brannstrom I.O."/>
            <person name="Guillou S."/>
            <person name="Cros-Aarteil S."/>
            <person name="Calhoun S."/>
            <person name="Haridas S."/>
            <person name="Kuo A."/>
            <person name="Mondo S."/>
            <person name="Pangilinan J."/>
            <person name="Riley R."/>
            <person name="LaButti K."/>
            <person name="Andreopoulos B."/>
            <person name="Lipzen A."/>
            <person name="Chen C."/>
            <person name="Yan M."/>
            <person name="Daum C."/>
            <person name="Ng V."/>
            <person name="Clum A."/>
            <person name="Steindorff A."/>
            <person name="Ohm R.A."/>
            <person name="Martin F."/>
            <person name="Silar P."/>
            <person name="Natvig D.O."/>
            <person name="Lalanne C."/>
            <person name="Gautier V."/>
            <person name="Ament-Velasquez S.L."/>
            <person name="Kruys A."/>
            <person name="Hutchinson M.I."/>
            <person name="Powell A.J."/>
            <person name="Barry K."/>
            <person name="Miller A.N."/>
            <person name="Grigoriev I.V."/>
            <person name="Debuchy R."/>
            <person name="Gladieux P."/>
            <person name="Hiltunen Thoren M."/>
            <person name="Johannesson H."/>
        </authorList>
    </citation>
    <scope>NUCLEOTIDE SEQUENCE</scope>
    <source>
        <strain evidence="5">CBS 232.78</strain>
    </source>
</reference>
<comment type="caution">
    <text evidence="5">The sequence shown here is derived from an EMBL/GenBank/DDBJ whole genome shotgun (WGS) entry which is preliminary data.</text>
</comment>
<evidence type="ECO:0000256" key="3">
    <source>
        <dbReference type="SAM" id="MobiDB-lite"/>
    </source>
</evidence>
<feature type="region of interest" description="Disordered" evidence="3">
    <location>
        <begin position="197"/>
        <end position="233"/>
    </location>
</feature>
<keyword evidence="6" id="KW-1185">Reference proteome</keyword>
<reference evidence="5" key="2">
    <citation type="submission" date="2023-06" db="EMBL/GenBank/DDBJ databases">
        <authorList>
            <consortium name="Lawrence Berkeley National Laboratory"/>
            <person name="Haridas S."/>
            <person name="Hensen N."/>
            <person name="Bonometti L."/>
            <person name="Westerberg I."/>
            <person name="Brannstrom I.O."/>
            <person name="Guillou S."/>
            <person name="Cros-Aarteil S."/>
            <person name="Calhoun S."/>
            <person name="Kuo A."/>
            <person name="Mondo S."/>
            <person name="Pangilinan J."/>
            <person name="Riley R."/>
            <person name="LaButti K."/>
            <person name="Andreopoulos B."/>
            <person name="Lipzen A."/>
            <person name="Chen C."/>
            <person name="Yanf M."/>
            <person name="Daum C."/>
            <person name="Ng V."/>
            <person name="Clum A."/>
            <person name="Steindorff A."/>
            <person name="Ohm R."/>
            <person name="Martin F."/>
            <person name="Silar P."/>
            <person name="Natvig D."/>
            <person name="Lalanne C."/>
            <person name="Gautier V."/>
            <person name="Ament-velasquez S.L."/>
            <person name="Kruys A."/>
            <person name="Hutchinson M.I."/>
            <person name="Powell A.J."/>
            <person name="Barry K."/>
            <person name="Miller A.N."/>
            <person name="Grigoriev I.V."/>
            <person name="Debuchy R."/>
            <person name="Gladieux P."/>
            <person name="Thoren M.H."/>
            <person name="Johannesson H."/>
        </authorList>
    </citation>
    <scope>NUCLEOTIDE SEQUENCE</scope>
    <source>
        <strain evidence="5">CBS 232.78</strain>
    </source>
</reference>
<proteinExistence type="predicted"/>
<dbReference type="InterPro" id="IPR056884">
    <property type="entry name" value="NPHP3-like_N"/>
</dbReference>
<evidence type="ECO:0000313" key="5">
    <source>
        <dbReference type="EMBL" id="KAK3374600.1"/>
    </source>
</evidence>
<gene>
    <name evidence="5" type="ORF">B0H63DRAFT_525901</name>
</gene>
<name>A0AAE0KER4_9PEZI</name>
<evidence type="ECO:0000256" key="1">
    <source>
        <dbReference type="ARBA" id="ARBA00022737"/>
    </source>
</evidence>
<protein>
    <recommendedName>
        <fullName evidence="4">Nephrocystin 3-like N-terminal domain-containing protein</fullName>
    </recommendedName>
</protein>
<dbReference type="AlphaFoldDB" id="A0AAE0KER4"/>
<keyword evidence="1" id="KW-0677">Repeat</keyword>
<dbReference type="EMBL" id="JAULSW010000007">
    <property type="protein sequence ID" value="KAK3374600.1"/>
    <property type="molecule type" value="Genomic_DNA"/>
</dbReference>
<evidence type="ECO:0000313" key="6">
    <source>
        <dbReference type="Proteomes" id="UP001285441"/>
    </source>
</evidence>
<accession>A0AAE0KER4</accession>
<organism evidence="5 6">
    <name type="scientific">Podospora didyma</name>
    <dbReference type="NCBI Taxonomy" id="330526"/>
    <lineage>
        <taxon>Eukaryota</taxon>
        <taxon>Fungi</taxon>
        <taxon>Dikarya</taxon>
        <taxon>Ascomycota</taxon>
        <taxon>Pezizomycotina</taxon>
        <taxon>Sordariomycetes</taxon>
        <taxon>Sordariomycetidae</taxon>
        <taxon>Sordariales</taxon>
        <taxon>Podosporaceae</taxon>
        <taxon>Podospora</taxon>
    </lineage>
</organism>
<evidence type="ECO:0000256" key="2">
    <source>
        <dbReference type="SAM" id="Coils"/>
    </source>
</evidence>
<dbReference type="Proteomes" id="UP001285441">
    <property type="component" value="Unassembled WGS sequence"/>
</dbReference>